<protein>
    <submittedName>
        <fullName evidence="2">Uncharacterized protein</fullName>
    </submittedName>
</protein>
<reference evidence="3" key="1">
    <citation type="journal article" date="2019" name="Int. J. Syst. Evol. Microbiol.">
        <title>The Global Catalogue of Microorganisms (GCM) 10K type strain sequencing project: providing services to taxonomists for standard genome sequencing and annotation.</title>
        <authorList>
            <consortium name="The Broad Institute Genomics Platform"/>
            <consortium name="The Broad Institute Genome Sequencing Center for Infectious Disease"/>
            <person name="Wu L."/>
            <person name="Ma J."/>
        </authorList>
    </citation>
    <scope>NUCLEOTIDE SEQUENCE [LARGE SCALE GENOMIC DNA]</scope>
    <source>
        <strain evidence="3">JCM 15974</strain>
    </source>
</reference>
<name>A0ABP3TXK6_9FLAO</name>
<evidence type="ECO:0000256" key="1">
    <source>
        <dbReference type="SAM" id="Phobius"/>
    </source>
</evidence>
<dbReference type="RefSeq" id="WP_343911737.1">
    <property type="nucleotide sequence ID" value="NZ_BAAAGE010000001.1"/>
</dbReference>
<feature type="transmembrane region" description="Helical" evidence="1">
    <location>
        <begin position="64"/>
        <end position="84"/>
    </location>
</feature>
<keyword evidence="1" id="KW-1133">Transmembrane helix</keyword>
<evidence type="ECO:0000313" key="3">
    <source>
        <dbReference type="Proteomes" id="UP001501758"/>
    </source>
</evidence>
<keyword evidence="1" id="KW-0812">Transmembrane</keyword>
<keyword evidence="1" id="KW-0472">Membrane</keyword>
<feature type="transmembrane region" description="Helical" evidence="1">
    <location>
        <begin position="21"/>
        <end position="44"/>
    </location>
</feature>
<gene>
    <name evidence="2" type="ORF">GCM10009430_15180</name>
</gene>
<keyword evidence="3" id="KW-1185">Reference proteome</keyword>
<organism evidence="2 3">
    <name type="scientific">Aquimarina litoralis</name>
    <dbReference type="NCBI Taxonomy" id="584605"/>
    <lineage>
        <taxon>Bacteria</taxon>
        <taxon>Pseudomonadati</taxon>
        <taxon>Bacteroidota</taxon>
        <taxon>Flavobacteriia</taxon>
        <taxon>Flavobacteriales</taxon>
        <taxon>Flavobacteriaceae</taxon>
        <taxon>Aquimarina</taxon>
    </lineage>
</organism>
<comment type="caution">
    <text evidence="2">The sequence shown here is derived from an EMBL/GenBank/DDBJ whole genome shotgun (WGS) entry which is preliminary data.</text>
</comment>
<dbReference type="Proteomes" id="UP001501758">
    <property type="component" value="Unassembled WGS sequence"/>
</dbReference>
<accession>A0ABP3TXK6</accession>
<proteinExistence type="predicted"/>
<evidence type="ECO:0000313" key="2">
    <source>
        <dbReference type="EMBL" id="GAA0717812.1"/>
    </source>
</evidence>
<dbReference type="EMBL" id="BAAAGE010000001">
    <property type="protein sequence ID" value="GAA0717812.1"/>
    <property type="molecule type" value="Genomic_DNA"/>
</dbReference>
<sequence length="98" mass="12067">MSKKNEIKKNIKFYKKEMKKWEFRILISLILIFLGISIFYFLYLKAYNWDIKNIEFVTLEYSKLSLLTPFLFGLGFSAKQFNYYKRQLDMYKLKYTEP</sequence>